<feature type="compositionally biased region" description="Pro residues" evidence="3">
    <location>
        <begin position="391"/>
        <end position="400"/>
    </location>
</feature>
<dbReference type="EMBL" id="LT934114">
    <property type="protein sequence ID" value="VAH45828.1"/>
    <property type="molecule type" value="Genomic_DNA"/>
</dbReference>
<organism evidence="5 6">
    <name type="scientific">Triticum turgidum subsp. durum</name>
    <name type="common">Durum wheat</name>
    <name type="synonym">Triticum durum</name>
    <dbReference type="NCBI Taxonomy" id="4567"/>
    <lineage>
        <taxon>Eukaryota</taxon>
        <taxon>Viridiplantae</taxon>
        <taxon>Streptophyta</taxon>
        <taxon>Embryophyta</taxon>
        <taxon>Tracheophyta</taxon>
        <taxon>Spermatophyta</taxon>
        <taxon>Magnoliopsida</taxon>
        <taxon>Liliopsida</taxon>
        <taxon>Poales</taxon>
        <taxon>Poaceae</taxon>
        <taxon>BOP clade</taxon>
        <taxon>Pooideae</taxon>
        <taxon>Triticodae</taxon>
        <taxon>Triticeae</taxon>
        <taxon>Triticinae</taxon>
        <taxon>Triticum</taxon>
    </lineage>
</organism>
<feature type="compositionally biased region" description="Pro residues" evidence="3">
    <location>
        <begin position="251"/>
        <end position="268"/>
    </location>
</feature>
<keyword evidence="2" id="KW-0539">Nucleus</keyword>
<feature type="compositionally biased region" description="Polar residues" evidence="3">
    <location>
        <begin position="307"/>
        <end position="319"/>
    </location>
</feature>
<accession>A0A9R1PLQ8</accession>
<proteinExistence type="predicted"/>
<dbReference type="PANTHER" id="PTHR13361">
    <property type="entry name" value="WW DOMAIN-BINDING PROTEIN 11"/>
    <property type="match status" value="1"/>
</dbReference>
<dbReference type="GO" id="GO:0006396">
    <property type="term" value="P:RNA processing"/>
    <property type="evidence" value="ECO:0007669"/>
    <property type="project" value="InterPro"/>
</dbReference>
<keyword evidence="6" id="KW-1185">Reference proteome</keyword>
<feature type="compositionally biased region" description="Pro residues" evidence="3">
    <location>
        <begin position="182"/>
        <end position="193"/>
    </location>
</feature>
<evidence type="ECO:0000256" key="2">
    <source>
        <dbReference type="ARBA" id="ARBA00023242"/>
    </source>
</evidence>
<feature type="compositionally biased region" description="Basic and acidic residues" evidence="3">
    <location>
        <begin position="113"/>
        <end position="122"/>
    </location>
</feature>
<sequence length="506" mass="54391">MKTTKGGKVMNPTDAFRKEQRRKELKRNKKERKKVREVGILKKDPDAIKDQIEKLEKMKADGALDKARKHKKRQLEDTYNLVVKKRKEYEEKMKEKGEQPVMFSHLGPPKRRPAADEDDRAKNPMPEDSVYYHPTLNPSGAPPPGKPPMYKSSIGPRIPLPSSVGAGASSSMTESEEAGPSTMPPPPPPPPLPASSEPSDLSVPSLPLPPPPPPPPPKPAGAVIAPGLPLPPPPPPPGAPPREPVLDHTLLPPPPPPPQRPLQQPPLPGTNELLNKQTVGEGASSADSTKAPVGLPPPPPPPRLPPNSNEMQATDNTAMDTPVVKEDAKISRFLPPPPPPHPSQFLPLPPRPPMMPPVQPDILSPGLVRFPPPPSQPDSRPPFMAPGVAARPPPPPPALPQQPSYVKSAASTVVKRPLAQHTPELTAMVPASVRVKRESALPKPKPKAQQQQQQQSSAPSYSALKPSVTPIKSAAQSSPSASKPQSIDDSYMAFLEDMKQLGALDE</sequence>
<feature type="compositionally biased region" description="Low complexity" evidence="3">
    <location>
        <begin position="470"/>
        <end position="487"/>
    </location>
</feature>
<feature type="region of interest" description="Disordered" evidence="3">
    <location>
        <begin position="1"/>
        <end position="38"/>
    </location>
</feature>
<feature type="compositionally biased region" description="Pro residues" evidence="3">
    <location>
        <begin position="294"/>
        <end position="305"/>
    </location>
</feature>
<feature type="compositionally biased region" description="Basic residues" evidence="3">
    <location>
        <begin position="23"/>
        <end position="33"/>
    </location>
</feature>
<gene>
    <name evidence="5" type="ORF">TRITD_2Bv1G109400</name>
</gene>
<name>A0A9R1PLQ8_TRITD</name>
<dbReference type="GO" id="GO:0005681">
    <property type="term" value="C:spliceosomal complex"/>
    <property type="evidence" value="ECO:0007669"/>
    <property type="project" value="TreeGrafter"/>
</dbReference>
<feature type="region of interest" description="Disordered" evidence="3">
    <location>
        <begin position="90"/>
        <end position="488"/>
    </location>
</feature>
<dbReference type="Pfam" id="PF09429">
    <property type="entry name" value="Wbp11"/>
    <property type="match status" value="1"/>
</dbReference>
<reference evidence="5 6" key="1">
    <citation type="submission" date="2017-09" db="EMBL/GenBank/DDBJ databases">
        <authorList>
            <consortium name="International Durum Wheat Genome Sequencing Consortium (IDWGSC)"/>
            <person name="Milanesi L."/>
        </authorList>
    </citation>
    <scope>NUCLEOTIDE SEQUENCE [LARGE SCALE GENOMIC DNA]</scope>
    <source>
        <strain evidence="6">cv. Svevo</strain>
    </source>
</reference>
<evidence type="ECO:0000313" key="5">
    <source>
        <dbReference type="EMBL" id="VAH45828.1"/>
    </source>
</evidence>
<evidence type="ECO:0000256" key="3">
    <source>
        <dbReference type="SAM" id="MobiDB-lite"/>
    </source>
</evidence>
<evidence type="ECO:0000256" key="1">
    <source>
        <dbReference type="ARBA" id="ARBA00004123"/>
    </source>
</evidence>
<feature type="compositionally biased region" description="Low complexity" evidence="3">
    <location>
        <begin position="447"/>
        <end position="460"/>
    </location>
</feature>
<feature type="domain" description="Wbp11/ELF5/Saf1 N-terminal" evidence="4">
    <location>
        <begin position="7"/>
        <end position="83"/>
    </location>
</feature>
<feature type="compositionally biased region" description="Pro residues" evidence="3">
    <location>
        <begin position="334"/>
        <end position="359"/>
    </location>
</feature>
<dbReference type="AlphaFoldDB" id="A0A9R1PLQ8"/>
<dbReference type="Proteomes" id="UP000324705">
    <property type="component" value="Chromosome 2B"/>
</dbReference>
<feature type="compositionally biased region" description="Pro residues" evidence="3">
    <location>
        <begin position="370"/>
        <end position="384"/>
    </location>
</feature>
<feature type="compositionally biased region" description="Pro residues" evidence="3">
    <location>
        <begin position="206"/>
        <end position="219"/>
    </location>
</feature>
<dbReference type="Gramene" id="TRITD2Bv1G109400.3">
    <property type="protein sequence ID" value="TRITD2Bv1G109400.3"/>
    <property type="gene ID" value="TRITD2Bv1G109400"/>
</dbReference>
<evidence type="ECO:0000313" key="6">
    <source>
        <dbReference type="Proteomes" id="UP000324705"/>
    </source>
</evidence>
<dbReference type="PANTHER" id="PTHR13361:SF1">
    <property type="entry name" value="WW DOMAIN-BINDING PROTEIN 11"/>
    <property type="match status" value="1"/>
</dbReference>
<evidence type="ECO:0000259" key="4">
    <source>
        <dbReference type="Pfam" id="PF09429"/>
    </source>
</evidence>
<dbReference type="InterPro" id="IPR019007">
    <property type="entry name" value="Wbp11/ELF5/Saf1_N"/>
</dbReference>
<feature type="compositionally biased region" description="Pro residues" evidence="3">
    <location>
        <begin position="228"/>
        <end position="243"/>
    </location>
</feature>
<protein>
    <recommendedName>
        <fullName evidence="4">Wbp11/ELF5/Saf1 N-terminal domain-containing protein</fullName>
    </recommendedName>
</protein>
<feature type="compositionally biased region" description="Low complexity" evidence="3">
    <location>
        <begin position="194"/>
        <end position="205"/>
    </location>
</feature>
<comment type="subcellular location">
    <subcellularLocation>
        <location evidence="1">Nucleus</location>
    </subcellularLocation>
</comment>